<dbReference type="GO" id="GO:0033499">
    <property type="term" value="P:galactose catabolic process via UDP-galactose, Leloir pathway"/>
    <property type="evidence" value="ECO:0007669"/>
    <property type="project" value="TreeGrafter"/>
</dbReference>
<dbReference type="SUPFAM" id="SSF51735">
    <property type="entry name" value="NAD(P)-binding Rossmann-fold domains"/>
    <property type="match status" value="1"/>
</dbReference>
<evidence type="ECO:0000256" key="4">
    <source>
        <dbReference type="ARBA" id="ARBA00007637"/>
    </source>
</evidence>
<evidence type="ECO:0000259" key="11">
    <source>
        <dbReference type="Pfam" id="PF01370"/>
    </source>
</evidence>
<comment type="cofactor">
    <cofactor evidence="2 10">
        <name>NAD(+)</name>
        <dbReference type="ChEBI" id="CHEBI:57540"/>
    </cofactor>
</comment>
<gene>
    <name evidence="12" type="ordered locus">Tlie_1271</name>
</gene>
<keyword evidence="13" id="KW-1185">Reference proteome</keyword>
<keyword evidence="8 10" id="KW-0413">Isomerase</keyword>
<dbReference type="Gene3D" id="3.40.50.720">
    <property type="entry name" value="NAD(P)-binding Rossmann-like Domain"/>
    <property type="match status" value="1"/>
</dbReference>
<dbReference type="PANTHER" id="PTHR43725">
    <property type="entry name" value="UDP-GLUCOSE 4-EPIMERASE"/>
    <property type="match status" value="1"/>
</dbReference>
<comment type="pathway">
    <text evidence="3 10">Carbohydrate metabolism; galactose metabolism.</text>
</comment>
<evidence type="ECO:0000313" key="12">
    <source>
        <dbReference type="EMBL" id="AER67002.1"/>
    </source>
</evidence>
<dbReference type="EC" id="5.1.3.2" evidence="5 10"/>
<sequence length="324" mass="35837">MILVTGGAGYVGSHTVLALLDKGKDVVVLDNLSTGHRDLVGKAHLVVGDLTDRSSVEAVFQKFPIEGVFHFAAKSIVPESMKQPDLYYVNNVTGTINLLSTMVKYGVKNLVFSSTAAVYGEPEHVPITEDSPKNPQNVYGHTKLVIEEMLRNYFAAYSLKSVSLRYFNAAGADPEGRAGEDHDPETHLLPIAFNTALGKRKEFTVYGTDYPTSDGTCIRDFIHVSDLAEAHLLAFEKLQKGELDCESFNLGSEKGYSVNQIVQVVKKVTGIDFPVSYGNRREGDPAVLIASSQRAQEKLQWKMKHSDLETIVSTAWAWHQKRFR</sequence>
<reference evidence="12 13" key="2">
    <citation type="journal article" date="2012" name="Stand. Genomic Sci.">
        <title>Genome sequence of the moderately thermophilic, amino-acid-degrading and sulfur-reducing bacterium Thermovirga lienii type strain (Cas60314(T)).</title>
        <authorList>
            <person name="Goker M."/>
            <person name="Saunders E."/>
            <person name="Lapidus A."/>
            <person name="Nolan M."/>
            <person name="Lucas S."/>
            <person name="Hammon N."/>
            <person name="Deshpande S."/>
            <person name="Cheng J.F."/>
            <person name="Han C."/>
            <person name="Tapia R."/>
            <person name="Goodwin L.A."/>
            <person name="Pitluck S."/>
            <person name="Liolios K."/>
            <person name="Mavromatis K."/>
            <person name="Pagani I."/>
            <person name="Ivanova N."/>
            <person name="Mikhailova N."/>
            <person name="Pati A."/>
            <person name="Chen A."/>
            <person name="Palaniappan K."/>
            <person name="Land M."/>
            <person name="Chang Y.J."/>
            <person name="Jeffries C.D."/>
            <person name="Brambilla E.M."/>
            <person name="Rohde M."/>
            <person name="Spring S."/>
            <person name="Detter J.C."/>
            <person name="Woyke T."/>
            <person name="Bristow J."/>
            <person name="Eisen J.A."/>
            <person name="Markowitz V."/>
            <person name="Hugenholtz P."/>
            <person name="Kyrpides N.C."/>
            <person name="Klenk H.P."/>
        </authorList>
    </citation>
    <scope>NUCLEOTIDE SEQUENCE [LARGE SCALE GENOMIC DNA]</scope>
    <source>
        <strain evidence="13">ATCC BAA-1197 / DSM 17291 / Cas60314</strain>
    </source>
</reference>
<comment type="catalytic activity">
    <reaction evidence="1 10">
        <text>UDP-alpha-D-glucose = UDP-alpha-D-galactose</text>
        <dbReference type="Rhea" id="RHEA:22168"/>
        <dbReference type="ChEBI" id="CHEBI:58885"/>
        <dbReference type="ChEBI" id="CHEBI:66914"/>
        <dbReference type="EC" id="5.1.3.2"/>
    </reaction>
</comment>
<dbReference type="HOGENOM" id="CLU_007383_1_10_0"/>
<evidence type="ECO:0000256" key="7">
    <source>
        <dbReference type="ARBA" id="ARBA00023027"/>
    </source>
</evidence>
<dbReference type="KEGG" id="tli:Tlie_1271"/>
<evidence type="ECO:0000313" key="13">
    <source>
        <dbReference type="Proteomes" id="UP000005868"/>
    </source>
</evidence>
<feature type="domain" description="NAD-dependent epimerase/dehydratase" evidence="11">
    <location>
        <begin position="2"/>
        <end position="250"/>
    </location>
</feature>
<dbReference type="InterPro" id="IPR005886">
    <property type="entry name" value="UDP_G4E"/>
</dbReference>
<dbReference type="GO" id="GO:0003978">
    <property type="term" value="F:UDP-glucose 4-epimerase activity"/>
    <property type="evidence" value="ECO:0007669"/>
    <property type="project" value="UniProtKB-UniRule"/>
</dbReference>
<proteinExistence type="inferred from homology"/>
<dbReference type="CDD" id="cd05247">
    <property type="entry name" value="UDP_G4E_1_SDR_e"/>
    <property type="match status" value="1"/>
</dbReference>
<evidence type="ECO:0000256" key="3">
    <source>
        <dbReference type="ARBA" id="ARBA00004947"/>
    </source>
</evidence>
<keyword evidence="9 10" id="KW-0119">Carbohydrate metabolism</keyword>
<dbReference type="Proteomes" id="UP000005868">
    <property type="component" value="Chromosome"/>
</dbReference>
<protein>
    <recommendedName>
        <fullName evidence="6 10">UDP-glucose 4-epimerase</fullName>
        <ecNumber evidence="5 10">5.1.3.2</ecNumber>
    </recommendedName>
</protein>
<accession>G7V615</accession>
<reference evidence="13" key="1">
    <citation type="submission" date="2011-10" db="EMBL/GenBank/DDBJ databases">
        <title>The complete genome of chromosome of Thermovirga lienii DSM 17291.</title>
        <authorList>
            <consortium name="US DOE Joint Genome Institute (JGI-PGF)"/>
            <person name="Lucas S."/>
            <person name="Copeland A."/>
            <person name="Lapidus A."/>
            <person name="Glavina del Rio T."/>
            <person name="Dalin E."/>
            <person name="Tice H."/>
            <person name="Bruce D."/>
            <person name="Goodwin L."/>
            <person name="Pitluck S."/>
            <person name="Peters L."/>
            <person name="Mikhailova N."/>
            <person name="Saunders E."/>
            <person name="Kyrpides N."/>
            <person name="Mavromatis K."/>
            <person name="Ivanova N."/>
            <person name="Last F.I."/>
            <person name="Brettin T."/>
            <person name="Detter J.C."/>
            <person name="Han C."/>
            <person name="Larimer F."/>
            <person name="Land M."/>
            <person name="Hauser L."/>
            <person name="Markowitz V."/>
            <person name="Cheng J.-F."/>
            <person name="Hugenholtz P."/>
            <person name="Woyke T."/>
            <person name="Wu D."/>
            <person name="Spring S."/>
            <person name="Schroeder M."/>
            <person name="Brambilla E.-M."/>
            <person name="Klenk H.-P."/>
            <person name="Eisen J.A."/>
        </authorList>
    </citation>
    <scope>NUCLEOTIDE SEQUENCE [LARGE SCALE GENOMIC DNA]</scope>
    <source>
        <strain evidence="13">ATCC BAA-1197 / DSM 17291 / Cas60314</strain>
    </source>
</reference>
<dbReference type="Pfam" id="PF01370">
    <property type="entry name" value="Epimerase"/>
    <property type="match status" value="1"/>
</dbReference>
<comment type="subunit">
    <text evidence="10">Homodimer.</text>
</comment>
<evidence type="ECO:0000256" key="1">
    <source>
        <dbReference type="ARBA" id="ARBA00000083"/>
    </source>
</evidence>
<dbReference type="InterPro" id="IPR001509">
    <property type="entry name" value="Epimerase_deHydtase"/>
</dbReference>
<evidence type="ECO:0000256" key="10">
    <source>
        <dbReference type="RuleBase" id="RU366046"/>
    </source>
</evidence>
<dbReference type="UniPathway" id="UPA00214"/>
<evidence type="ECO:0000256" key="2">
    <source>
        <dbReference type="ARBA" id="ARBA00001911"/>
    </source>
</evidence>
<name>G7V615_THELD</name>
<dbReference type="PANTHER" id="PTHR43725:SF53">
    <property type="entry name" value="UDP-ARABINOSE 4-EPIMERASE 1"/>
    <property type="match status" value="1"/>
</dbReference>
<evidence type="ECO:0000256" key="9">
    <source>
        <dbReference type="ARBA" id="ARBA00023277"/>
    </source>
</evidence>
<dbReference type="Gene3D" id="3.90.25.10">
    <property type="entry name" value="UDP-galactose 4-epimerase, domain 1"/>
    <property type="match status" value="1"/>
</dbReference>
<evidence type="ECO:0000256" key="8">
    <source>
        <dbReference type="ARBA" id="ARBA00023235"/>
    </source>
</evidence>
<dbReference type="AlphaFoldDB" id="G7V615"/>
<organism evidence="12 13">
    <name type="scientific">Thermovirga lienii (strain ATCC BAA-1197 / DSM 17291 / Cas60314)</name>
    <dbReference type="NCBI Taxonomy" id="580340"/>
    <lineage>
        <taxon>Bacteria</taxon>
        <taxon>Thermotogati</taxon>
        <taxon>Synergistota</taxon>
        <taxon>Synergistia</taxon>
        <taxon>Synergistales</taxon>
        <taxon>Thermovirgaceae</taxon>
        <taxon>Thermovirga</taxon>
    </lineage>
</organism>
<dbReference type="eggNOG" id="COG1087">
    <property type="taxonomic scope" value="Bacteria"/>
</dbReference>
<dbReference type="STRING" id="580340.Tlie_1271"/>
<keyword evidence="7 10" id="KW-0520">NAD</keyword>
<dbReference type="InterPro" id="IPR036291">
    <property type="entry name" value="NAD(P)-bd_dom_sf"/>
</dbReference>
<evidence type="ECO:0000256" key="6">
    <source>
        <dbReference type="ARBA" id="ARBA00018569"/>
    </source>
</evidence>
<comment type="similarity">
    <text evidence="4 10">Belongs to the NAD(P)-dependent epimerase/dehydratase family.</text>
</comment>
<dbReference type="EMBL" id="CP003096">
    <property type="protein sequence ID" value="AER67002.1"/>
    <property type="molecule type" value="Genomic_DNA"/>
</dbReference>
<dbReference type="NCBIfam" id="TIGR01179">
    <property type="entry name" value="galE"/>
    <property type="match status" value="1"/>
</dbReference>
<evidence type="ECO:0000256" key="5">
    <source>
        <dbReference type="ARBA" id="ARBA00013189"/>
    </source>
</evidence>